<evidence type="ECO:0000313" key="3">
    <source>
        <dbReference type="Proteomes" id="UP000256964"/>
    </source>
</evidence>
<feature type="transmembrane region" description="Helical" evidence="1">
    <location>
        <begin position="75"/>
        <end position="102"/>
    </location>
</feature>
<organism evidence="2 3">
    <name type="scientific">Lentinus brumalis</name>
    <dbReference type="NCBI Taxonomy" id="2498619"/>
    <lineage>
        <taxon>Eukaryota</taxon>
        <taxon>Fungi</taxon>
        <taxon>Dikarya</taxon>
        <taxon>Basidiomycota</taxon>
        <taxon>Agaricomycotina</taxon>
        <taxon>Agaricomycetes</taxon>
        <taxon>Polyporales</taxon>
        <taxon>Polyporaceae</taxon>
        <taxon>Lentinus</taxon>
    </lineage>
</organism>
<accession>A0A371DG05</accession>
<dbReference type="Proteomes" id="UP000256964">
    <property type="component" value="Unassembled WGS sequence"/>
</dbReference>
<name>A0A371DG05_9APHY</name>
<keyword evidence="1" id="KW-0472">Membrane</keyword>
<keyword evidence="3" id="KW-1185">Reference proteome</keyword>
<sequence>MSMWAVRHRLMIQKLMHTCLSKNTYLRVLARGIYFSPEQNTASVPVQLSAEVTRVMLELVLNLSPDHHVRETEPVVVFCSAAAVHSLSCVLGATVVLGFFLLTIHKHMRRRLPFIPPYFGTIGAAAGLMGNLSVDVSTRKTYYLSKSEGWRIVAKQRPRKS</sequence>
<protein>
    <submittedName>
        <fullName evidence="2">Uncharacterized protein</fullName>
    </submittedName>
</protein>
<evidence type="ECO:0000256" key="1">
    <source>
        <dbReference type="SAM" id="Phobius"/>
    </source>
</evidence>
<evidence type="ECO:0000313" key="2">
    <source>
        <dbReference type="EMBL" id="RDX51474.1"/>
    </source>
</evidence>
<keyword evidence="1" id="KW-0812">Transmembrane</keyword>
<gene>
    <name evidence="2" type="ORF">OH76DRAFT_294182</name>
</gene>
<reference evidence="2 3" key="1">
    <citation type="journal article" date="2018" name="Biotechnol. Biofuels">
        <title>Integrative visual omics of the white-rot fungus Polyporus brumalis exposes the biotechnological potential of its oxidative enzymes for delignifying raw plant biomass.</title>
        <authorList>
            <person name="Miyauchi S."/>
            <person name="Rancon A."/>
            <person name="Drula E."/>
            <person name="Hage H."/>
            <person name="Chaduli D."/>
            <person name="Favel A."/>
            <person name="Grisel S."/>
            <person name="Henrissat B."/>
            <person name="Herpoel-Gimbert I."/>
            <person name="Ruiz-Duenas F.J."/>
            <person name="Chevret D."/>
            <person name="Hainaut M."/>
            <person name="Lin J."/>
            <person name="Wang M."/>
            <person name="Pangilinan J."/>
            <person name="Lipzen A."/>
            <person name="Lesage-Meessen L."/>
            <person name="Navarro D."/>
            <person name="Riley R."/>
            <person name="Grigoriev I.V."/>
            <person name="Zhou S."/>
            <person name="Raouche S."/>
            <person name="Rosso M.N."/>
        </authorList>
    </citation>
    <scope>NUCLEOTIDE SEQUENCE [LARGE SCALE GENOMIC DNA]</scope>
    <source>
        <strain evidence="2 3">BRFM 1820</strain>
    </source>
</reference>
<feature type="transmembrane region" description="Helical" evidence="1">
    <location>
        <begin position="114"/>
        <end position="134"/>
    </location>
</feature>
<keyword evidence="1" id="KW-1133">Transmembrane helix</keyword>
<proteinExistence type="predicted"/>
<dbReference type="AlphaFoldDB" id="A0A371DG05"/>
<dbReference type="EMBL" id="KZ857394">
    <property type="protein sequence ID" value="RDX51474.1"/>
    <property type="molecule type" value="Genomic_DNA"/>
</dbReference>